<organism evidence="6 7">
    <name type="scientific">Mesobacillus maritimus</name>
    <dbReference type="NCBI Taxonomy" id="1643336"/>
    <lineage>
        <taxon>Bacteria</taxon>
        <taxon>Bacillati</taxon>
        <taxon>Bacillota</taxon>
        <taxon>Bacilli</taxon>
        <taxon>Bacillales</taxon>
        <taxon>Bacillaceae</taxon>
        <taxon>Mesobacillus</taxon>
    </lineage>
</organism>
<keyword evidence="7" id="KW-1185">Reference proteome</keyword>
<dbReference type="SUPFAM" id="SSF52283">
    <property type="entry name" value="Formate/glycerate dehydrogenase catalytic domain-like"/>
    <property type="match status" value="1"/>
</dbReference>
<dbReference type="InterPro" id="IPR006140">
    <property type="entry name" value="D-isomer_DH_NAD-bd"/>
</dbReference>
<proteinExistence type="inferred from homology"/>
<keyword evidence="2 3" id="KW-0560">Oxidoreductase</keyword>
<gene>
    <name evidence="6" type="ORF">H0185_09070</name>
</gene>
<dbReference type="Pfam" id="PF02826">
    <property type="entry name" value="2-Hacid_dh_C"/>
    <property type="match status" value="1"/>
</dbReference>
<evidence type="ECO:0000313" key="6">
    <source>
        <dbReference type="EMBL" id="MBY0096959.1"/>
    </source>
</evidence>
<feature type="domain" description="D-isomer specific 2-hydroxyacid dehydrogenase NAD-binding" evidence="5">
    <location>
        <begin position="110"/>
        <end position="288"/>
    </location>
</feature>
<accession>A0ABS7K432</accession>
<reference evidence="6 7" key="1">
    <citation type="submission" date="2020-07" db="EMBL/GenBank/DDBJ databases">
        <title>Fungal Genomes of the International Space Station.</title>
        <authorList>
            <person name="Seuylemezian A."/>
            <person name="Singh N.K."/>
            <person name="Wood J."/>
            <person name="Venkateswaran K."/>
        </authorList>
    </citation>
    <scope>NUCLEOTIDE SEQUENCE [LARGE SCALE GENOMIC DNA]</scope>
    <source>
        <strain evidence="6 7">PL-B2</strain>
    </source>
</reference>
<comment type="similarity">
    <text evidence="1 3">Belongs to the D-isomer specific 2-hydroxyacid dehydrogenase family.</text>
</comment>
<evidence type="ECO:0000256" key="3">
    <source>
        <dbReference type="RuleBase" id="RU003719"/>
    </source>
</evidence>
<dbReference type="InterPro" id="IPR006139">
    <property type="entry name" value="D-isomer_2_OHA_DH_cat_dom"/>
</dbReference>
<dbReference type="PANTHER" id="PTHR10996:SF283">
    <property type="entry name" value="GLYOXYLATE_HYDROXYPYRUVATE REDUCTASE B"/>
    <property type="match status" value="1"/>
</dbReference>
<sequence>MKPSIYITRKLPDVCVAELKEKFDVKMWESEEIAVPQDVLLSEVKKVDALLTVVSDPVTEELLSVASNLKVVANMAVGYDNIDVEAATKRGIYVCNTPDVLTETTADLTFALLLATARRVVEAAEFTKEGKWQSWSPFLLAGHDVHHKTIGICGMGKIGEAVARRAKGFGMEILYHNRTRKPEAEKEIGAKYSSFESLISQSDFVVAMAPLTNETRHMFNAEVFRKMKSTAIFINTSRGAVADEGALYEALEQKEIAGAGLDVFEVEPIASDHPLLQLKNVTALPHIGSASIDTRMAMIHICVENIQRILTGESPKTLVNKSMLETK</sequence>
<name>A0ABS7K432_9BACI</name>
<evidence type="ECO:0000256" key="2">
    <source>
        <dbReference type="ARBA" id="ARBA00023002"/>
    </source>
</evidence>
<dbReference type="EMBL" id="JACWFH010000009">
    <property type="protein sequence ID" value="MBY0096959.1"/>
    <property type="molecule type" value="Genomic_DNA"/>
</dbReference>
<comment type="caution">
    <text evidence="6">The sequence shown here is derived from an EMBL/GenBank/DDBJ whole genome shotgun (WGS) entry which is preliminary data.</text>
</comment>
<dbReference type="Pfam" id="PF00389">
    <property type="entry name" value="2-Hacid_dh"/>
    <property type="match status" value="1"/>
</dbReference>
<evidence type="ECO:0000256" key="1">
    <source>
        <dbReference type="ARBA" id="ARBA00005854"/>
    </source>
</evidence>
<dbReference type="Gene3D" id="3.40.50.720">
    <property type="entry name" value="NAD(P)-binding Rossmann-like Domain"/>
    <property type="match status" value="2"/>
</dbReference>
<evidence type="ECO:0000313" key="7">
    <source>
        <dbReference type="Proteomes" id="UP000769780"/>
    </source>
</evidence>
<dbReference type="RefSeq" id="WP_221873181.1">
    <property type="nucleotide sequence ID" value="NZ_JACWFH010000009.1"/>
</dbReference>
<dbReference type="InterPro" id="IPR050223">
    <property type="entry name" value="D-isomer_2-hydroxyacid_DH"/>
</dbReference>
<protein>
    <submittedName>
        <fullName evidence="6">D-glycerate dehydrogenase</fullName>
    </submittedName>
</protein>
<dbReference type="CDD" id="cd05301">
    <property type="entry name" value="GDH"/>
    <property type="match status" value="1"/>
</dbReference>
<evidence type="ECO:0000259" key="5">
    <source>
        <dbReference type="Pfam" id="PF02826"/>
    </source>
</evidence>
<dbReference type="SUPFAM" id="SSF51735">
    <property type="entry name" value="NAD(P)-binding Rossmann-fold domains"/>
    <property type="match status" value="1"/>
</dbReference>
<evidence type="ECO:0000259" key="4">
    <source>
        <dbReference type="Pfam" id="PF00389"/>
    </source>
</evidence>
<dbReference type="InterPro" id="IPR036291">
    <property type="entry name" value="NAD(P)-bd_dom_sf"/>
</dbReference>
<feature type="domain" description="D-isomer specific 2-hydroxyacid dehydrogenase catalytic" evidence="4">
    <location>
        <begin position="5"/>
        <end position="320"/>
    </location>
</feature>
<dbReference type="Proteomes" id="UP000769780">
    <property type="component" value="Unassembled WGS sequence"/>
</dbReference>
<dbReference type="PANTHER" id="PTHR10996">
    <property type="entry name" value="2-HYDROXYACID DEHYDROGENASE-RELATED"/>
    <property type="match status" value="1"/>
</dbReference>